<dbReference type="PANTHER" id="PTHR42693:SF33">
    <property type="entry name" value="ARYLSULFATASE"/>
    <property type="match status" value="1"/>
</dbReference>
<dbReference type="CDD" id="cd16025">
    <property type="entry name" value="PAS_like"/>
    <property type="match status" value="1"/>
</dbReference>
<dbReference type="InterPro" id="IPR017850">
    <property type="entry name" value="Alkaline_phosphatase_core_sf"/>
</dbReference>
<keyword evidence="8" id="KW-1185">Reference proteome</keyword>
<dbReference type="InterPro" id="IPR050738">
    <property type="entry name" value="Sulfatase"/>
</dbReference>
<evidence type="ECO:0000313" key="7">
    <source>
        <dbReference type="EMBL" id="GIH74303.1"/>
    </source>
</evidence>
<protein>
    <submittedName>
        <fullName evidence="7">Arylsulfatase</fullName>
    </submittedName>
</protein>
<comment type="similarity">
    <text evidence="1">Belongs to the sulfatase family.</text>
</comment>
<evidence type="ECO:0000259" key="6">
    <source>
        <dbReference type="Pfam" id="PF00884"/>
    </source>
</evidence>
<evidence type="ECO:0000313" key="8">
    <source>
        <dbReference type="Proteomes" id="UP000616724"/>
    </source>
</evidence>
<dbReference type="EMBL" id="BOOH01000007">
    <property type="protein sequence ID" value="GIH74303.1"/>
    <property type="molecule type" value="Genomic_DNA"/>
</dbReference>
<evidence type="ECO:0000256" key="5">
    <source>
        <dbReference type="SAM" id="MobiDB-lite"/>
    </source>
</evidence>
<proteinExistence type="inferred from homology"/>
<gene>
    <name evidence="7" type="ORF">Plo01_07320</name>
</gene>
<dbReference type="PANTHER" id="PTHR42693">
    <property type="entry name" value="ARYLSULFATASE FAMILY MEMBER"/>
    <property type="match status" value="1"/>
</dbReference>
<keyword evidence="4" id="KW-0106">Calcium</keyword>
<dbReference type="InterPro" id="IPR000917">
    <property type="entry name" value="Sulfatase_N"/>
</dbReference>
<dbReference type="RefSeq" id="WP_203889045.1">
    <property type="nucleotide sequence ID" value="NZ_BOOH01000007.1"/>
</dbReference>
<dbReference type="SUPFAM" id="SSF53649">
    <property type="entry name" value="Alkaline phosphatase-like"/>
    <property type="match status" value="1"/>
</dbReference>
<dbReference type="AlphaFoldDB" id="A0A8J3RG06"/>
<keyword evidence="3" id="KW-0378">Hydrolase</keyword>
<evidence type="ECO:0000256" key="4">
    <source>
        <dbReference type="ARBA" id="ARBA00022837"/>
    </source>
</evidence>
<dbReference type="GO" id="GO:0046872">
    <property type="term" value="F:metal ion binding"/>
    <property type="evidence" value="ECO:0007669"/>
    <property type="project" value="UniProtKB-KW"/>
</dbReference>
<dbReference type="Proteomes" id="UP000616724">
    <property type="component" value="Unassembled WGS sequence"/>
</dbReference>
<dbReference type="GO" id="GO:0004065">
    <property type="term" value="F:arylsulfatase activity"/>
    <property type="evidence" value="ECO:0007669"/>
    <property type="project" value="TreeGrafter"/>
</dbReference>
<dbReference type="InterPro" id="IPR024607">
    <property type="entry name" value="Sulfatase_CS"/>
</dbReference>
<dbReference type="Gene3D" id="3.30.1120.10">
    <property type="match status" value="1"/>
</dbReference>
<comment type="caution">
    <text evidence="7">The sequence shown here is derived from an EMBL/GenBank/DDBJ whole genome shotgun (WGS) entry which is preliminary data.</text>
</comment>
<keyword evidence="2" id="KW-0479">Metal-binding</keyword>
<evidence type="ECO:0000256" key="3">
    <source>
        <dbReference type="ARBA" id="ARBA00022801"/>
    </source>
</evidence>
<reference evidence="7 8" key="1">
    <citation type="submission" date="2021-01" db="EMBL/GenBank/DDBJ databases">
        <title>Whole genome shotgun sequence of Planobispora longispora NBRC 13918.</title>
        <authorList>
            <person name="Komaki H."/>
            <person name="Tamura T."/>
        </authorList>
    </citation>
    <scope>NUCLEOTIDE SEQUENCE [LARGE SCALE GENOMIC DNA]</scope>
    <source>
        <strain evidence="7 8">NBRC 13918</strain>
    </source>
</reference>
<dbReference type="Pfam" id="PF00884">
    <property type="entry name" value="Sulfatase"/>
    <property type="match status" value="1"/>
</dbReference>
<organism evidence="7 8">
    <name type="scientific">Planobispora longispora</name>
    <dbReference type="NCBI Taxonomy" id="28887"/>
    <lineage>
        <taxon>Bacteria</taxon>
        <taxon>Bacillati</taxon>
        <taxon>Actinomycetota</taxon>
        <taxon>Actinomycetes</taxon>
        <taxon>Streptosporangiales</taxon>
        <taxon>Streptosporangiaceae</taxon>
        <taxon>Planobispora</taxon>
    </lineage>
</organism>
<dbReference type="PROSITE" id="PS00523">
    <property type="entry name" value="SULFATASE_1"/>
    <property type="match status" value="1"/>
</dbReference>
<sequence>MIEYEGFPGRVGRTFAGSESWWPPRASAAGKPNIVIVLVDDVGFSDLGCYGSEIPTPHLDALAERGVRWTNFHVTPMCSPTRAALLTGVNPHLTGVGHVANSDPGFPGYTGEISRDAVTAAEIFRDAGWGTFAVGKWHLTKDSDMSDAGPRHAWPLQRGFDRFYGFLEAFTNFHHPHRLVEDNHTVEVDRYPDGYYLTDDLTDRAVGMIRQLRASDPERPFFLYFAHGAAHAPLQAKAEDIAAHRGAYDAGWDVIRERRHRRQIELGLIPEGTPLPPRDAEPGDDVPAWDSLSADERRLFARYMEVYAAMISSIDASTGRLRAFLDELGELENTIFVFTSDNGGSREGEERGTTQYFRTLLSKNSGHDREDLAADLAGIDLIGGPRTLPHYPRGWAAVSNTPFRLYKINTHAGGHSVPFLFSWPAGLDASGLRDQWAFVTDLLPTLLDLTGVEAAEGLPRTGVSLGGPLREAAAAHGHTEQYFELAGNRGFYRDGWEAVTRHRPLTPFGDHEWELYDQRADRVQLRDLAADRPELVAELAAAWEKAARENLVYPLDEGSRLRYLLRPPWHADAGPVRLTPGLHTLERWRSLQLVQWRSFTIEAEIAEPGEGVLVAHGDQGGGYVLYVAEGELVFALNAYGVMHELRAGAAPERTARVEVGAPGGWAWDVAVLADGRERASATGLPMLAAMSPFEGVDIGIDRRSPVSWDLYRAHGPFPFTGALTAVTYTPGPFAPDAGQNFLEIVREIGLRYE</sequence>
<feature type="region of interest" description="Disordered" evidence="5">
    <location>
        <begin position="269"/>
        <end position="288"/>
    </location>
</feature>
<feature type="domain" description="Sulfatase N-terminal" evidence="6">
    <location>
        <begin position="32"/>
        <end position="452"/>
    </location>
</feature>
<accession>A0A8J3RG06</accession>
<name>A0A8J3RG06_9ACTN</name>
<dbReference type="Gene3D" id="3.40.720.10">
    <property type="entry name" value="Alkaline Phosphatase, subunit A"/>
    <property type="match status" value="1"/>
</dbReference>
<evidence type="ECO:0000256" key="2">
    <source>
        <dbReference type="ARBA" id="ARBA00022723"/>
    </source>
</evidence>
<evidence type="ECO:0000256" key="1">
    <source>
        <dbReference type="ARBA" id="ARBA00008779"/>
    </source>
</evidence>